<feature type="transmembrane region" description="Helical" evidence="7">
    <location>
        <begin position="309"/>
        <end position="330"/>
    </location>
</feature>
<evidence type="ECO:0000256" key="5">
    <source>
        <dbReference type="ARBA" id="ARBA00022989"/>
    </source>
</evidence>
<feature type="transmembrane region" description="Helical" evidence="7">
    <location>
        <begin position="21"/>
        <end position="41"/>
    </location>
</feature>
<reference evidence="9 10" key="1">
    <citation type="submission" date="2014-01" db="EMBL/GenBank/DDBJ databases">
        <title>Development of a Comparative Genomic Fingerprinting Assay for High Resolution Genotyping of Arcobacter butzleri.</title>
        <authorList>
            <person name="Webb A.L."/>
            <person name="Inglis G.D."/>
            <person name="Kruczkiewicz P."/>
            <person name="Selinger L.B."/>
            <person name="Taboada E.N."/>
        </authorList>
    </citation>
    <scope>NUCLEOTIDE SEQUENCE [LARGE SCALE GENOMIC DNA]</scope>
    <source>
        <strain evidence="9 10">L348</strain>
    </source>
</reference>
<evidence type="ECO:0000256" key="7">
    <source>
        <dbReference type="SAM" id="Phobius"/>
    </source>
</evidence>
<evidence type="ECO:0000313" key="9">
    <source>
        <dbReference type="EMBL" id="KLE01731.1"/>
    </source>
</evidence>
<dbReference type="PATRIC" id="fig|1447256.3.peg.479"/>
<dbReference type="InterPro" id="IPR003838">
    <property type="entry name" value="ABC3_permease_C"/>
</dbReference>
<dbReference type="PANTHER" id="PTHR30489:SF0">
    <property type="entry name" value="LIPOPROTEIN-RELEASING SYSTEM TRANSMEMBRANE PROTEIN LOLE"/>
    <property type="match status" value="1"/>
</dbReference>
<keyword evidence="5 7" id="KW-1133">Transmembrane helix</keyword>
<proteinExistence type="inferred from homology"/>
<dbReference type="Proteomes" id="UP000035514">
    <property type="component" value="Unassembled WGS sequence"/>
</dbReference>
<name>A0A0G9K5L4_9BACT</name>
<keyword evidence="4 7" id="KW-0812">Transmembrane</keyword>
<keyword evidence="6 7" id="KW-0472">Membrane</keyword>
<dbReference type="EMBL" id="JAIQ01000058">
    <property type="protein sequence ID" value="KLE01731.1"/>
    <property type="molecule type" value="Genomic_DNA"/>
</dbReference>
<evidence type="ECO:0000256" key="4">
    <source>
        <dbReference type="ARBA" id="ARBA00022692"/>
    </source>
</evidence>
<sequence>MKNSVFFNFIFLLLVKHKSKHFAIFLISIFIVFLTSSILFIKNSLQKEISQALENQSDFIIQKTVANKIKDIDTSLIDEFYEINGVSKVTQRVYGQYYFMPENVYFTIIGIDFFEETTNQDLKELLNFLNISKFLEKDSMIIGNGVKKVLDKYAYFDSYDFKLENENSKNIKIFKDLPKEANLIANDLIIMDINIAKKILDIKPDFATDIVLDVPNPLERQNVKEQILLKESNIRILQKDELKKEYENMFNYKGGIFLILFIVVIFTFILVLYQRYSMISSNDKREIGILKAVGWSIKDIIKLKIIENFIVAFMAFIIGVIFAYIFVFILQAPILKNIFIGFSNIKNDFILNQNIKISNLITLFLFFMVPFLSAVLIPVWKIAVIDATKSMK</sequence>
<evidence type="ECO:0000256" key="6">
    <source>
        <dbReference type="ARBA" id="ARBA00023136"/>
    </source>
</evidence>
<dbReference type="InterPro" id="IPR051447">
    <property type="entry name" value="Lipoprotein-release_system"/>
</dbReference>
<comment type="similarity">
    <text evidence="2">Belongs to the ABC-4 integral membrane protein family. LolC/E subfamily.</text>
</comment>
<dbReference type="Pfam" id="PF02687">
    <property type="entry name" value="FtsX"/>
    <property type="match status" value="1"/>
</dbReference>
<dbReference type="PANTHER" id="PTHR30489">
    <property type="entry name" value="LIPOPROTEIN-RELEASING SYSTEM TRANSMEMBRANE PROTEIN LOLE"/>
    <property type="match status" value="1"/>
</dbReference>
<dbReference type="AlphaFoldDB" id="A0A0G9K5L4"/>
<dbReference type="GO" id="GO:0098797">
    <property type="term" value="C:plasma membrane protein complex"/>
    <property type="evidence" value="ECO:0007669"/>
    <property type="project" value="TreeGrafter"/>
</dbReference>
<comment type="caution">
    <text evidence="9">The sequence shown here is derived from an EMBL/GenBank/DDBJ whole genome shotgun (WGS) entry which is preliminary data.</text>
</comment>
<evidence type="ECO:0000256" key="1">
    <source>
        <dbReference type="ARBA" id="ARBA00004651"/>
    </source>
</evidence>
<evidence type="ECO:0000259" key="8">
    <source>
        <dbReference type="Pfam" id="PF02687"/>
    </source>
</evidence>
<evidence type="ECO:0000313" key="10">
    <source>
        <dbReference type="Proteomes" id="UP000035514"/>
    </source>
</evidence>
<keyword evidence="3" id="KW-1003">Cell membrane</keyword>
<organism evidence="9 10">
    <name type="scientific">Aliarcobacter butzleri L348</name>
    <dbReference type="NCBI Taxonomy" id="1447256"/>
    <lineage>
        <taxon>Bacteria</taxon>
        <taxon>Pseudomonadati</taxon>
        <taxon>Campylobacterota</taxon>
        <taxon>Epsilonproteobacteria</taxon>
        <taxon>Campylobacterales</taxon>
        <taxon>Arcobacteraceae</taxon>
        <taxon>Aliarcobacter</taxon>
    </lineage>
</organism>
<protein>
    <recommendedName>
        <fullName evidence="8">ABC3 transporter permease C-terminal domain-containing protein</fullName>
    </recommendedName>
</protein>
<dbReference type="RefSeq" id="WP_046996256.1">
    <property type="nucleotide sequence ID" value="NZ_JAIQ01000058.1"/>
</dbReference>
<feature type="transmembrane region" description="Helical" evidence="7">
    <location>
        <begin position="360"/>
        <end position="383"/>
    </location>
</feature>
<comment type="subcellular location">
    <subcellularLocation>
        <location evidence="1">Cell membrane</location>
        <topology evidence="1">Multi-pass membrane protein</topology>
    </subcellularLocation>
</comment>
<gene>
    <name evidence="9" type="ORF">AA20_02500</name>
</gene>
<evidence type="ECO:0000256" key="3">
    <source>
        <dbReference type="ARBA" id="ARBA00022475"/>
    </source>
</evidence>
<evidence type="ECO:0000256" key="2">
    <source>
        <dbReference type="ARBA" id="ARBA00005236"/>
    </source>
</evidence>
<feature type="domain" description="ABC3 transporter permease C-terminal" evidence="8">
    <location>
        <begin position="259"/>
        <end position="383"/>
    </location>
</feature>
<accession>A0A0G9K5L4</accession>
<dbReference type="GO" id="GO:0044874">
    <property type="term" value="P:lipoprotein localization to outer membrane"/>
    <property type="evidence" value="ECO:0007669"/>
    <property type="project" value="TreeGrafter"/>
</dbReference>
<feature type="transmembrane region" description="Helical" evidence="7">
    <location>
        <begin position="254"/>
        <end position="273"/>
    </location>
</feature>